<reference evidence="2" key="1">
    <citation type="submission" date="2014-09" db="EMBL/GenBank/DDBJ databases">
        <authorList>
            <person name="Magalhaes I.L.F."/>
            <person name="Oliveira U."/>
            <person name="Santos F.R."/>
            <person name="Vidigal T.H.D.A."/>
            <person name="Brescovit A.D."/>
            <person name="Santos A.J."/>
        </authorList>
    </citation>
    <scope>NUCLEOTIDE SEQUENCE</scope>
    <source>
        <tissue evidence="2">Shoot tissue taken approximately 20 cm above the soil surface</tissue>
    </source>
</reference>
<name>A0A0A9E5A3_ARUDO</name>
<dbReference type="AlphaFoldDB" id="A0A0A9E5A3"/>
<protein>
    <submittedName>
        <fullName evidence="2">Pco071948b</fullName>
    </submittedName>
</protein>
<proteinExistence type="predicted"/>
<feature type="region of interest" description="Disordered" evidence="1">
    <location>
        <begin position="1"/>
        <end position="44"/>
    </location>
</feature>
<evidence type="ECO:0000313" key="2">
    <source>
        <dbReference type="EMBL" id="JAD94198.1"/>
    </source>
</evidence>
<evidence type="ECO:0000256" key="1">
    <source>
        <dbReference type="SAM" id="MobiDB-lite"/>
    </source>
</evidence>
<sequence>MSMHGLKLTAAQTTARPPDAPHFAGRAEAREPGRQTRGAHRGDGTLAAHLDAILRLR</sequence>
<accession>A0A0A9E5A3</accession>
<organism evidence="2">
    <name type="scientific">Arundo donax</name>
    <name type="common">Giant reed</name>
    <name type="synonym">Donax arundinaceus</name>
    <dbReference type="NCBI Taxonomy" id="35708"/>
    <lineage>
        <taxon>Eukaryota</taxon>
        <taxon>Viridiplantae</taxon>
        <taxon>Streptophyta</taxon>
        <taxon>Embryophyta</taxon>
        <taxon>Tracheophyta</taxon>
        <taxon>Spermatophyta</taxon>
        <taxon>Magnoliopsida</taxon>
        <taxon>Liliopsida</taxon>
        <taxon>Poales</taxon>
        <taxon>Poaceae</taxon>
        <taxon>PACMAD clade</taxon>
        <taxon>Arundinoideae</taxon>
        <taxon>Arundineae</taxon>
        <taxon>Arundo</taxon>
    </lineage>
</organism>
<reference evidence="2" key="2">
    <citation type="journal article" date="2015" name="Data Brief">
        <title>Shoot transcriptome of the giant reed, Arundo donax.</title>
        <authorList>
            <person name="Barrero R.A."/>
            <person name="Guerrero F.D."/>
            <person name="Moolhuijzen P."/>
            <person name="Goolsby J.A."/>
            <person name="Tidwell J."/>
            <person name="Bellgard S.E."/>
            <person name="Bellgard M.I."/>
        </authorList>
    </citation>
    <scope>NUCLEOTIDE SEQUENCE</scope>
    <source>
        <tissue evidence="2">Shoot tissue taken approximately 20 cm above the soil surface</tissue>
    </source>
</reference>
<dbReference type="EMBL" id="GBRH01203697">
    <property type="protein sequence ID" value="JAD94198.1"/>
    <property type="molecule type" value="Transcribed_RNA"/>
</dbReference>
<feature type="compositionally biased region" description="Basic and acidic residues" evidence="1">
    <location>
        <begin position="25"/>
        <end position="34"/>
    </location>
</feature>